<dbReference type="SUPFAM" id="SSF54919">
    <property type="entry name" value="Nucleoside diphosphate kinase, NDK"/>
    <property type="match status" value="1"/>
</dbReference>
<reference evidence="6 7" key="1">
    <citation type="submission" date="2021-08" db="EMBL/GenBank/DDBJ databases">
        <title>Draft Genome Sequence of Phanerochaete sordida strain YK-624.</title>
        <authorList>
            <person name="Mori T."/>
            <person name="Dohra H."/>
            <person name="Suzuki T."/>
            <person name="Kawagishi H."/>
            <person name="Hirai H."/>
        </authorList>
    </citation>
    <scope>NUCLEOTIDE SEQUENCE [LARGE SCALE GENOMIC DNA]</scope>
    <source>
        <strain evidence="6 7">YK-624</strain>
    </source>
</reference>
<dbReference type="GO" id="GO:0005929">
    <property type="term" value="C:cilium"/>
    <property type="evidence" value="ECO:0007669"/>
    <property type="project" value="TreeGrafter"/>
</dbReference>
<dbReference type="InterPro" id="IPR036850">
    <property type="entry name" value="NDK-like_dom_sf"/>
</dbReference>
<dbReference type="InterPro" id="IPR034907">
    <property type="entry name" value="NDK-like_dom"/>
</dbReference>
<comment type="similarity">
    <text evidence="1 3">Belongs to the NDK family.</text>
</comment>
<gene>
    <name evidence="6" type="ORF">PsYK624_145370</name>
</gene>
<organism evidence="6 7">
    <name type="scientific">Phanerochaete sordida</name>
    <dbReference type="NCBI Taxonomy" id="48140"/>
    <lineage>
        <taxon>Eukaryota</taxon>
        <taxon>Fungi</taxon>
        <taxon>Dikarya</taxon>
        <taxon>Basidiomycota</taxon>
        <taxon>Agaricomycotina</taxon>
        <taxon>Agaricomycetes</taxon>
        <taxon>Polyporales</taxon>
        <taxon>Phanerochaetaceae</taxon>
        <taxon>Phanerochaete</taxon>
    </lineage>
</organism>
<feature type="compositionally biased region" description="Polar residues" evidence="4">
    <location>
        <begin position="184"/>
        <end position="195"/>
    </location>
</feature>
<feature type="region of interest" description="Disordered" evidence="4">
    <location>
        <begin position="296"/>
        <end position="449"/>
    </location>
</feature>
<keyword evidence="7" id="KW-1185">Reference proteome</keyword>
<feature type="compositionally biased region" description="Polar residues" evidence="4">
    <location>
        <begin position="472"/>
        <end position="494"/>
    </location>
</feature>
<name>A0A9P3GRT5_9APHY</name>
<evidence type="ECO:0000256" key="1">
    <source>
        <dbReference type="ARBA" id="ARBA00008142"/>
    </source>
</evidence>
<feature type="domain" description="Nucleoside diphosphate kinase-like" evidence="5">
    <location>
        <begin position="24"/>
        <end position="157"/>
    </location>
</feature>
<evidence type="ECO:0000313" key="6">
    <source>
        <dbReference type="EMBL" id="GJE98310.1"/>
    </source>
</evidence>
<comment type="caution">
    <text evidence="3">Lacks conserved residue(s) required for the propagation of feature annotation.</text>
</comment>
<feature type="region of interest" description="Disordered" evidence="4">
    <location>
        <begin position="170"/>
        <end position="215"/>
    </location>
</feature>
<feature type="compositionally biased region" description="Polar residues" evidence="4">
    <location>
        <begin position="413"/>
        <end position="428"/>
    </location>
</feature>
<evidence type="ECO:0000256" key="4">
    <source>
        <dbReference type="SAM" id="MobiDB-lite"/>
    </source>
</evidence>
<dbReference type="EMBL" id="BPQB01000085">
    <property type="protein sequence ID" value="GJE98310.1"/>
    <property type="molecule type" value="Genomic_DNA"/>
</dbReference>
<evidence type="ECO:0000256" key="3">
    <source>
        <dbReference type="PROSITE-ProRule" id="PRU00706"/>
    </source>
</evidence>
<sequence>MSSSSSPVQTQSPVEGFSSPPGRRTRTVAIIKNHALEYRLEIESRMSEAGFEIVKERQMEFEIESDPDTMFDLFGEDYICFAEGPVRIYVLERRRAVQVWKTIMGPADPEIAKQEAPNSIRALLGISHEQNAVMGSQDEETAEIQIMSIFASSPPLPSVELPDVGSDSYVSDPYVSESLHSKSSRGTPRAQSTSTENDKPKFQARPLPVTHDSPDIVPRMSRAAALRMGVVDPSVSPKRFPATPESIKKTFAGVPGHKRTETISVASTAPPVTPPRMTRAASLRLGIPVEPTALKPRGIAKAKSAGAAPSETFDGVPGHKRRESFQVASTKPPTVQPRTNRSAELRVSKEAAPPSSFNFRQASTISRASSRLSLDGSRPPTRPASAASVHNGPSRPISRTTSRSSIGGSSRPFNASSESNKPGGSTNDGDAAPKPKARLSVGAPPTIVPRTNKSAALRAAKMSLGSAGLPANGSSAKSPVVKKTTSVSARTVKA</sequence>
<feature type="compositionally biased region" description="Polar residues" evidence="4">
    <location>
        <begin position="326"/>
        <end position="340"/>
    </location>
</feature>
<evidence type="ECO:0000259" key="5">
    <source>
        <dbReference type="SMART" id="SM00562"/>
    </source>
</evidence>
<feature type="compositionally biased region" description="Low complexity" evidence="4">
    <location>
        <begin position="392"/>
        <end position="412"/>
    </location>
</feature>
<evidence type="ECO:0000256" key="2">
    <source>
        <dbReference type="ARBA" id="ARBA00017632"/>
    </source>
</evidence>
<dbReference type="Pfam" id="PF00334">
    <property type="entry name" value="NDK"/>
    <property type="match status" value="1"/>
</dbReference>
<dbReference type="GO" id="GO:1902176">
    <property type="term" value="P:negative regulation of oxidative stress-induced intrinsic apoptotic signaling pathway"/>
    <property type="evidence" value="ECO:0007669"/>
    <property type="project" value="TreeGrafter"/>
</dbReference>
<proteinExistence type="inferred from homology"/>
<dbReference type="Gene3D" id="3.30.70.141">
    <property type="entry name" value="Nucleoside diphosphate kinase-like domain"/>
    <property type="match status" value="1"/>
</dbReference>
<dbReference type="Proteomes" id="UP000703269">
    <property type="component" value="Unassembled WGS sequence"/>
</dbReference>
<evidence type="ECO:0000313" key="7">
    <source>
        <dbReference type="Proteomes" id="UP000703269"/>
    </source>
</evidence>
<feature type="compositionally biased region" description="Low complexity" evidence="4">
    <location>
        <begin position="1"/>
        <end position="14"/>
    </location>
</feature>
<dbReference type="PANTHER" id="PTHR46161">
    <property type="entry name" value="NUCLEOSIDE DIPHOSPHATE KINASE"/>
    <property type="match status" value="1"/>
</dbReference>
<dbReference type="SMART" id="SM00562">
    <property type="entry name" value="NDK"/>
    <property type="match status" value="1"/>
</dbReference>
<comment type="caution">
    <text evidence="6">The sequence shown here is derived from an EMBL/GenBank/DDBJ whole genome shotgun (WGS) entry which is preliminary data.</text>
</comment>
<dbReference type="GO" id="GO:0003341">
    <property type="term" value="P:cilium movement"/>
    <property type="evidence" value="ECO:0007669"/>
    <property type="project" value="TreeGrafter"/>
</dbReference>
<dbReference type="PANTHER" id="PTHR46161:SF1">
    <property type="entry name" value="NUCLEOSIDE DIPHOSPHATE KINASE HOMOLOG 5"/>
    <property type="match status" value="1"/>
</dbReference>
<dbReference type="OrthoDB" id="2162449at2759"/>
<protein>
    <recommendedName>
        <fullName evidence="2">Nucleoside diphosphate kinase</fullName>
    </recommendedName>
</protein>
<dbReference type="AlphaFoldDB" id="A0A9P3GRT5"/>
<dbReference type="PROSITE" id="PS51374">
    <property type="entry name" value="NDPK_LIKE"/>
    <property type="match status" value="1"/>
</dbReference>
<feature type="region of interest" description="Disordered" evidence="4">
    <location>
        <begin position="465"/>
        <end position="494"/>
    </location>
</feature>
<accession>A0A9P3GRT5</accession>
<feature type="compositionally biased region" description="Polar residues" evidence="4">
    <location>
        <begin position="355"/>
        <end position="372"/>
    </location>
</feature>
<feature type="region of interest" description="Disordered" evidence="4">
    <location>
        <begin position="1"/>
        <end position="23"/>
    </location>
</feature>